<dbReference type="RefSeq" id="WP_052661655.1">
    <property type="nucleotide sequence ID" value="NZ_CACRTU010000012.1"/>
</dbReference>
<gene>
    <name evidence="1" type="ORF">CBLFYP62_00063</name>
</gene>
<name>A0A6N3BEM2_CLOBU</name>
<organism evidence="1">
    <name type="scientific">Clostridium butyricum</name>
    <dbReference type="NCBI Taxonomy" id="1492"/>
    <lineage>
        <taxon>Bacteria</taxon>
        <taxon>Bacillati</taxon>
        <taxon>Bacillota</taxon>
        <taxon>Clostridia</taxon>
        <taxon>Eubacteriales</taxon>
        <taxon>Clostridiaceae</taxon>
        <taxon>Clostridium</taxon>
    </lineage>
</organism>
<evidence type="ECO:0000313" key="1">
    <source>
        <dbReference type="EMBL" id="VYU03210.1"/>
    </source>
</evidence>
<reference evidence="1" key="1">
    <citation type="submission" date="2019-11" db="EMBL/GenBank/DDBJ databases">
        <authorList>
            <person name="Feng L."/>
        </authorList>
    </citation>
    <scope>NUCLEOTIDE SEQUENCE</scope>
    <source>
        <strain evidence="1">CButyricumLFYP62</strain>
    </source>
</reference>
<dbReference type="EMBL" id="CACRTU010000012">
    <property type="protein sequence ID" value="VYU03210.1"/>
    <property type="molecule type" value="Genomic_DNA"/>
</dbReference>
<proteinExistence type="predicted"/>
<sequence length="133" mass="15752">MAKYGTCEECGLDTIVELHHIVSRKQLKSLELCKHNFAYLCYMHHRDSKTGVHFNRNLDKKYKLRLQNYLEKSFLKEELSREEIKEILDIKDKALDSLLKHLIKHNDKYIKEDVIRACMGGKMILEDEDNGRT</sequence>
<accession>A0A6N3BEM2</accession>
<protein>
    <submittedName>
        <fullName evidence="1">Uncharacterized protein</fullName>
    </submittedName>
</protein>
<dbReference type="AlphaFoldDB" id="A0A6N3BEM2"/>